<evidence type="ECO:0000256" key="1">
    <source>
        <dbReference type="ARBA" id="ARBA00022552"/>
    </source>
</evidence>
<dbReference type="EMBL" id="CP048877">
    <property type="protein sequence ID" value="QIJ70813.1"/>
    <property type="molecule type" value="Genomic_DNA"/>
</dbReference>
<dbReference type="PANTHER" id="PTHR10920">
    <property type="entry name" value="RIBOSOMAL RNA METHYLTRANSFERASE"/>
    <property type="match status" value="1"/>
</dbReference>
<keyword evidence="14" id="KW-1185">Reference proteome</keyword>
<dbReference type="GO" id="GO:0005737">
    <property type="term" value="C:cytoplasm"/>
    <property type="evidence" value="ECO:0007669"/>
    <property type="project" value="UniProtKB-SubCell"/>
</dbReference>
<evidence type="ECO:0000256" key="10">
    <source>
        <dbReference type="ARBA" id="ARBA00048970"/>
    </source>
</evidence>
<evidence type="ECO:0000256" key="2">
    <source>
        <dbReference type="ARBA" id="ARBA00022603"/>
    </source>
</evidence>
<evidence type="ECO:0000256" key="8">
    <source>
        <dbReference type="ARBA" id="ARBA00041995"/>
    </source>
</evidence>
<keyword evidence="4 11" id="KW-0949">S-adenosyl-L-methionine</keyword>
<dbReference type="RefSeq" id="WP_166031036.1">
    <property type="nucleotide sequence ID" value="NZ_CP048877.1"/>
</dbReference>
<dbReference type="InterPro" id="IPR029063">
    <property type="entry name" value="SAM-dependent_MTases_sf"/>
</dbReference>
<feature type="binding site" evidence="11">
    <location>
        <position position="71"/>
    </location>
    <ligand>
        <name>S-adenosyl-L-methionine</name>
        <dbReference type="ChEBI" id="CHEBI:59789"/>
    </ligand>
</feature>
<dbReference type="AlphaFoldDB" id="A0A6G7PTQ7"/>
<sequence>MKKGNVQDFYFRKAKAEAYPARSVYKLKEAQARFRLLFRGAKVLDLGCFPGSWLKYASEVVGPRGLVIGVDLKPVTKVQANNIKTLQEDITILEPQDLLAMAGGPFDVVLSDMAPNTIGHKTTDHLRQIALARRAFELAKEVLIPTGALFVKVFEGQEFPDLLREVKETFYRVKVFKPKSSRSESRETYIFAQKRR</sequence>
<dbReference type="InterPro" id="IPR050082">
    <property type="entry name" value="RNA_methyltr_RlmE"/>
</dbReference>
<keyword evidence="3 11" id="KW-0808">Transferase</keyword>
<accession>A0A6G7PTQ7</accession>
<keyword evidence="11" id="KW-0963">Cytoplasm</keyword>
<evidence type="ECO:0000256" key="4">
    <source>
        <dbReference type="ARBA" id="ARBA00022691"/>
    </source>
</evidence>
<comment type="function">
    <text evidence="5 11">Specifically methylates the uridine in position 2552 of 23S rRNA at the 2'-O position of the ribose in the fully assembled 50S ribosomal subunit.</text>
</comment>
<feature type="domain" description="Ribosomal RNA methyltransferase FtsJ" evidence="12">
    <location>
        <begin position="19"/>
        <end position="195"/>
    </location>
</feature>
<dbReference type="PANTHER" id="PTHR10920:SF18">
    <property type="entry name" value="RRNA METHYLTRANSFERASE 2, MITOCHONDRIAL"/>
    <property type="match status" value="1"/>
</dbReference>
<comment type="similarity">
    <text evidence="11">Belongs to the class I-like SAM-binding methyltransferase superfamily. RNA methyltransferase RlmE family.</text>
</comment>
<evidence type="ECO:0000256" key="5">
    <source>
        <dbReference type="ARBA" id="ARBA00037569"/>
    </source>
</evidence>
<feature type="binding site" evidence="11">
    <location>
        <position position="89"/>
    </location>
    <ligand>
        <name>S-adenosyl-L-methionine</name>
        <dbReference type="ChEBI" id="CHEBI:59789"/>
    </ligand>
</feature>
<dbReference type="KEGG" id="tav:G4V39_00375"/>
<reference evidence="13 14" key="1">
    <citation type="submission" date="2020-02" db="EMBL/GenBank/DDBJ databases">
        <title>Genome analysis of Thermosulfuriphilus ammonigenes ST65T, an anaerobic thermophilic chemolithoautotrophic bacterium isolated from a deep-sea hydrothermal vent.</title>
        <authorList>
            <person name="Slobodkina G."/>
            <person name="Allioux M."/>
            <person name="Merkel A."/>
            <person name="Alain K."/>
            <person name="Jebbar M."/>
            <person name="Slobodkin A."/>
        </authorList>
    </citation>
    <scope>NUCLEOTIDE SEQUENCE [LARGE SCALE GENOMIC DNA]</scope>
    <source>
        <strain evidence="13 14">ST65</strain>
    </source>
</reference>
<evidence type="ECO:0000256" key="6">
    <source>
        <dbReference type="ARBA" id="ARBA00038861"/>
    </source>
</evidence>
<evidence type="ECO:0000259" key="12">
    <source>
        <dbReference type="Pfam" id="PF01728"/>
    </source>
</evidence>
<evidence type="ECO:0000313" key="13">
    <source>
        <dbReference type="EMBL" id="QIJ70813.1"/>
    </source>
</evidence>
<keyword evidence="2 11" id="KW-0489">Methyltransferase</keyword>
<dbReference type="Gene3D" id="3.40.50.150">
    <property type="entry name" value="Vaccinia Virus protein VP39"/>
    <property type="match status" value="1"/>
</dbReference>
<feature type="binding site" evidence="11">
    <location>
        <position position="53"/>
    </location>
    <ligand>
        <name>S-adenosyl-L-methionine</name>
        <dbReference type="ChEBI" id="CHEBI:59789"/>
    </ligand>
</feature>
<dbReference type="InterPro" id="IPR002877">
    <property type="entry name" value="RNA_MeTrfase_FtsJ_dom"/>
</dbReference>
<evidence type="ECO:0000313" key="14">
    <source>
        <dbReference type="Proteomes" id="UP000502179"/>
    </source>
</evidence>
<feature type="active site" description="Proton acceptor" evidence="11">
    <location>
        <position position="152"/>
    </location>
</feature>
<dbReference type="Proteomes" id="UP000502179">
    <property type="component" value="Chromosome"/>
</dbReference>
<evidence type="ECO:0000256" key="3">
    <source>
        <dbReference type="ARBA" id="ARBA00022679"/>
    </source>
</evidence>
<dbReference type="SUPFAM" id="SSF53335">
    <property type="entry name" value="S-adenosyl-L-methionine-dependent methyltransferases"/>
    <property type="match status" value="1"/>
</dbReference>
<dbReference type="PIRSF" id="PIRSF005461">
    <property type="entry name" value="23S_rRNA_mtase"/>
    <property type="match status" value="1"/>
</dbReference>
<comment type="catalytic activity">
    <reaction evidence="10 11">
        <text>uridine(2552) in 23S rRNA + S-adenosyl-L-methionine = 2'-O-methyluridine(2552) in 23S rRNA + S-adenosyl-L-homocysteine + H(+)</text>
        <dbReference type="Rhea" id="RHEA:42720"/>
        <dbReference type="Rhea" id="RHEA-COMP:10202"/>
        <dbReference type="Rhea" id="RHEA-COMP:10203"/>
        <dbReference type="ChEBI" id="CHEBI:15378"/>
        <dbReference type="ChEBI" id="CHEBI:57856"/>
        <dbReference type="ChEBI" id="CHEBI:59789"/>
        <dbReference type="ChEBI" id="CHEBI:65315"/>
        <dbReference type="ChEBI" id="CHEBI:74478"/>
        <dbReference type="EC" id="2.1.1.166"/>
    </reaction>
</comment>
<dbReference type="InterPro" id="IPR015507">
    <property type="entry name" value="rRNA-MeTfrase_E"/>
</dbReference>
<proteinExistence type="inferred from homology"/>
<gene>
    <name evidence="11" type="primary">rlmE</name>
    <name evidence="11" type="synonym">ftsJ</name>
    <name evidence="11" type="synonym">rrmJ</name>
    <name evidence="13" type="ORF">G4V39_00375</name>
</gene>
<keyword evidence="1 11" id="KW-0698">rRNA processing</keyword>
<dbReference type="Pfam" id="PF01728">
    <property type="entry name" value="FtsJ"/>
    <property type="match status" value="1"/>
</dbReference>
<evidence type="ECO:0000256" key="7">
    <source>
        <dbReference type="ARBA" id="ARBA00041129"/>
    </source>
</evidence>
<protein>
    <recommendedName>
        <fullName evidence="7 11">Ribosomal RNA large subunit methyltransferase E</fullName>
        <ecNumber evidence="6 11">2.1.1.166</ecNumber>
    </recommendedName>
    <alternativeName>
        <fullName evidence="9 11">23S rRNA Um2552 methyltransferase</fullName>
    </alternativeName>
    <alternativeName>
        <fullName evidence="8 11">rRNA (uridine-2'-O-)-methyltransferase</fullName>
    </alternativeName>
</protein>
<dbReference type="HAMAP" id="MF_01547">
    <property type="entry name" value="RNA_methyltr_E"/>
    <property type="match status" value="1"/>
</dbReference>
<organism evidence="13 14">
    <name type="scientific">Thermosulfuriphilus ammonigenes</name>
    <dbReference type="NCBI Taxonomy" id="1936021"/>
    <lineage>
        <taxon>Bacteria</taxon>
        <taxon>Pseudomonadati</taxon>
        <taxon>Thermodesulfobacteriota</taxon>
        <taxon>Thermodesulfobacteria</taxon>
        <taxon>Thermodesulfobacteriales</taxon>
        <taxon>Thermodesulfobacteriaceae</taxon>
        <taxon>Thermosulfuriphilus</taxon>
    </lineage>
</organism>
<feature type="binding site" evidence="11">
    <location>
        <position position="51"/>
    </location>
    <ligand>
        <name>S-adenosyl-L-methionine</name>
        <dbReference type="ChEBI" id="CHEBI:59789"/>
    </ligand>
</feature>
<feature type="binding site" evidence="11">
    <location>
        <position position="112"/>
    </location>
    <ligand>
        <name>S-adenosyl-L-methionine</name>
        <dbReference type="ChEBI" id="CHEBI:59789"/>
    </ligand>
</feature>
<dbReference type="EC" id="2.1.1.166" evidence="6 11"/>
<dbReference type="GO" id="GO:0008650">
    <property type="term" value="F:rRNA (uridine-2'-O-)-methyltransferase activity"/>
    <property type="evidence" value="ECO:0007669"/>
    <property type="project" value="UniProtKB-UniRule"/>
</dbReference>
<comment type="subcellular location">
    <subcellularLocation>
        <location evidence="11">Cytoplasm</location>
    </subcellularLocation>
</comment>
<evidence type="ECO:0000256" key="11">
    <source>
        <dbReference type="HAMAP-Rule" id="MF_01547"/>
    </source>
</evidence>
<name>A0A6G7PTQ7_9BACT</name>
<evidence type="ECO:0000256" key="9">
    <source>
        <dbReference type="ARBA" id="ARBA00042745"/>
    </source>
</evidence>